<dbReference type="OMA" id="GYDYHPP"/>
<gene>
    <name evidence="2" type="ORF">ZHAS_00002733</name>
</gene>
<name>A0A084VCW5_ANOSI</name>
<proteinExistence type="predicted"/>
<evidence type="ECO:0000313" key="3">
    <source>
        <dbReference type="EnsemblMetazoa" id="ASIC002733-PA"/>
    </source>
</evidence>
<dbReference type="EnsemblMetazoa" id="ASIC002733-RA">
    <property type="protein sequence ID" value="ASIC002733-PA"/>
    <property type="gene ID" value="ASIC002733"/>
</dbReference>
<dbReference type="VEuPathDB" id="VectorBase:ASIC002733"/>
<feature type="compositionally biased region" description="Basic residues" evidence="1">
    <location>
        <begin position="50"/>
        <end position="69"/>
    </location>
</feature>
<feature type="compositionally biased region" description="Gly residues" evidence="1">
    <location>
        <begin position="34"/>
        <end position="47"/>
    </location>
</feature>
<dbReference type="OrthoDB" id="7744547at2759"/>
<feature type="compositionally biased region" description="Basic residues" evidence="1">
    <location>
        <begin position="236"/>
        <end position="247"/>
    </location>
</feature>
<dbReference type="VEuPathDB" id="VectorBase:ASIS007545"/>
<evidence type="ECO:0000256" key="1">
    <source>
        <dbReference type="SAM" id="MobiDB-lite"/>
    </source>
</evidence>
<dbReference type="EMBL" id="ATLV01010941">
    <property type="status" value="NOT_ANNOTATED_CDS"/>
    <property type="molecule type" value="Genomic_DNA"/>
</dbReference>
<feature type="region of interest" description="Disordered" evidence="1">
    <location>
        <begin position="225"/>
        <end position="280"/>
    </location>
</feature>
<evidence type="ECO:0000313" key="4">
    <source>
        <dbReference type="Proteomes" id="UP000030765"/>
    </source>
</evidence>
<accession>A0A084VCW5</accession>
<protein>
    <submittedName>
        <fullName evidence="2">AGAP013211-PA-like protein</fullName>
    </submittedName>
</protein>
<feature type="region of interest" description="Disordered" evidence="1">
    <location>
        <begin position="27"/>
        <end position="139"/>
    </location>
</feature>
<reference evidence="2 4" key="1">
    <citation type="journal article" date="2014" name="BMC Genomics">
        <title>Genome sequence of Anopheles sinensis provides insight into genetics basis of mosquito competence for malaria parasites.</title>
        <authorList>
            <person name="Zhou D."/>
            <person name="Zhang D."/>
            <person name="Ding G."/>
            <person name="Shi L."/>
            <person name="Hou Q."/>
            <person name="Ye Y."/>
            <person name="Xu Y."/>
            <person name="Zhou H."/>
            <person name="Xiong C."/>
            <person name="Li S."/>
            <person name="Yu J."/>
            <person name="Hong S."/>
            <person name="Yu X."/>
            <person name="Zou P."/>
            <person name="Chen C."/>
            <person name="Chang X."/>
            <person name="Wang W."/>
            <person name="Lv Y."/>
            <person name="Sun Y."/>
            <person name="Ma L."/>
            <person name="Shen B."/>
            <person name="Zhu C."/>
        </authorList>
    </citation>
    <scope>NUCLEOTIDE SEQUENCE [LARGE SCALE GENOMIC DNA]</scope>
</reference>
<reference evidence="3" key="2">
    <citation type="submission" date="2020-05" db="UniProtKB">
        <authorList>
            <consortium name="EnsemblMetazoa"/>
        </authorList>
    </citation>
    <scope>IDENTIFICATION</scope>
</reference>
<dbReference type="Proteomes" id="UP000030765">
    <property type="component" value="Unassembled WGS sequence"/>
</dbReference>
<evidence type="ECO:0000313" key="2">
    <source>
        <dbReference type="EMBL" id="KFB35809.1"/>
    </source>
</evidence>
<sequence length="280" mass="30105">MVVNSVGAFAPRAVDRSQSFLQNRWNPYASGPGDPLGPGLGFDGPGGPAYHHHPPVHHHHQHHPHHTLVHHPLMAAGDGSQGYGVTAEGYGASSHGSSGGGGYDYHPPPPPHPPPPSIIHHPLPPLWPGPSDGGKSKGKGAALSALTLLAFLYFLNLLQSCLKEHMDTMNPTVMVMTAGANRRKFFIDRIDSSVDAGTAGNGSEEDDASNAEDAAAAYEKLSDRYQLLTTSNRTRNPFKRPPYRGRNKSPASGRKTTSNRYEKSSGSDDRFERSSDERSK</sequence>
<organism evidence="2">
    <name type="scientific">Anopheles sinensis</name>
    <name type="common">Mosquito</name>
    <dbReference type="NCBI Taxonomy" id="74873"/>
    <lineage>
        <taxon>Eukaryota</taxon>
        <taxon>Metazoa</taxon>
        <taxon>Ecdysozoa</taxon>
        <taxon>Arthropoda</taxon>
        <taxon>Hexapoda</taxon>
        <taxon>Insecta</taxon>
        <taxon>Pterygota</taxon>
        <taxon>Neoptera</taxon>
        <taxon>Endopterygota</taxon>
        <taxon>Diptera</taxon>
        <taxon>Nematocera</taxon>
        <taxon>Culicoidea</taxon>
        <taxon>Culicidae</taxon>
        <taxon>Anophelinae</taxon>
        <taxon>Anopheles</taxon>
    </lineage>
</organism>
<dbReference type="EMBL" id="KE524624">
    <property type="protein sequence ID" value="KFB35809.1"/>
    <property type="molecule type" value="Genomic_DNA"/>
</dbReference>
<dbReference type="AlphaFoldDB" id="A0A084VCW5"/>
<feature type="compositionally biased region" description="Pro residues" evidence="1">
    <location>
        <begin position="106"/>
        <end position="128"/>
    </location>
</feature>
<feature type="compositionally biased region" description="Basic and acidic residues" evidence="1">
    <location>
        <begin position="260"/>
        <end position="280"/>
    </location>
</feature>
<keyword evidence="4" id="KW-1185">Reference proteome</keyword>